<accession>A0A835LLD6</accession>
<dbReference type="OrthoDB" id="185373at2759"/>
<organism evidence="4 5">
    <name type="scientific">Coptis chinensis</name>
    <dbReference type="NCBI Taxonomy" id="261450"/>
    <lineage>
        <taxon>Eukaryota</taxon>
        <taxon>Viridiplantae</taxon>
        <taxon>Streptophyta</taxon>
        <taxon>Embryophyta</taxon>
        <taxon>Tracheophyta</taxon>
        <taxon>Spermatophyta</taxon>
        <taxon>Magnoliopsida</taxon>
        <taxon>Ranunculales</taxon>
        <taxon>Ranunculaceae</taxon>
        <taxon>Coptidoideae</taxon>
        <taxon>Coptis</taxon>
    </lineage>
</organism>
<feature type="repeat" description="PPR" evidence="3">
    <location>
        <begin position="198"/>
        <end position="232"/>
    </location>
</feature>
<protein>
    <recommendedName>
        <fullName evidence="6">Pentatricopeptide repeat-containing protein</fullName>
    </recommendedName>
</protein>
<dbReference type="InterPro" id="IPR002885">
    <property type="entry name" value="PPR_rpt"/>
</dbReference>
<dbReference type="AlphaFoldDB" id="A0A835LLD6"/>
<dbReference type="Pfam" id="PF01535">
    <property type="entry name" value="PPR"/>
    <property type="match status" value="1"/>
</dbReference>
<name>A0A835LLD6_9MAGN</name>
<reference evidence="4 5" key="1">
    <citation type="submission" date="2020-10" db="EMBL/GenBank/DDBJ databases">
        <title>The Coptis chinensis genome and diversification of protoberbering-type alkaloids.</title>
        <authorList>
            <person name="Wang B."/>
            <person name="Shu S."/>
            <person name="Song C."/>
            <person name="Liu Y."/>
        </authorList>
    </citation>
    <scope>NUCLEOTIDE SEQUENCE [LARGE SCALE GENOMIC DNA]</scope>
    <source>
        <strain evidence="4">HL-2020</strain>
        <tissue evidence="4">Leaf</tissue>
    </source>
</reference>
<dbReference type="Gene3D" id="1.25.40.10">
    <property type="entry name" value="Tetratricopeptide repeat domain"/>
    <property type="match status" value="3"/>
</dbReference>
<comment type="caution">
    <text evidence="4">The sequence shown here is derived from an EMBL/GenBank/DDBJ whole genome shotgun (WGS) entry which is preliminary data.</text>
</comment>
<dbReference type="Pfam" id="PF13041">
    <property type="entry name" value="PPR_2"/>
    <property type="match status" value="2"/>
</dbReference>
<evidence type="ECO:0000256" key="2">
    <source>
        <dbReference type="ARBA" id="ARBA00022737"/>
    </source>
</evidence>
<keyword evidence="2" id="KW-0677">Repeat</keyword>
<evidence type="ECO:0000256" key="1">
    <source>
        <dbReference type="ARBA" id="ARBA00007626"/>
    </source>
</evidence>
<evidence type="ECO:0000256" key="3">
    <source>
        <dbReference type="PROSITE-ProRule" id="PRU00708"/>
    </source>
</evidence>
<evidence type="ECO:0000313" key="4">
    <source>
        <dbReference type="EMBL" id="KAF9599215.1"/>
    </source>
</evidence>
<comment type="similarity">
    <text evidence="1">Belongs to the PPR family. P subfamily.</text>
</comment>
<feature type="repeat" description="PPR" evidence="3">
    <location>
        <begin position="128"/>
        <end position="162"/>
    </location>
</feature>
<keyword evidence="5" id="KW-1185">Reference proteome</keyword>
<dbReference type="Proteomes" id="UP000631114">
    <property type="component" value="Unassembled WGS sequence"/>
</dbReference>
<dbReference type="PROSITE" id="PS51375">
    <property type="entry name" value="PPR"/>
    <property type="match status" value="3"/>
</dbReference>
<feature type="repeat" description="PPR" evidence="3">
    <location>
        <begin position="163"/>
        <end position="197"/>
    </location>
</feature>
<gene>
    <name evidence="4" type="ORF">IFM89_036260</name>
</gene>
<dbReference type="PANTHER" id="PTHR47938">
    <property type="entry name" value="RESPIRATORY COMPLEX I CHAPERONE (CIA84), PUTATIVE (AFU_ORTHOLOGUE AFUA_2G06020)-RELATED"/>
    <property type="match status" value="1"/>
</dbReference>
<dbReference type="InterPro" id="IPR011990">
    <property type="entry name" value="TPR-like_helical_dom_sf"/>
</dbReference>
<dbReference type="EMBL" id="JADFTS010000007">
    <property type="protein sequence ID" value="KAF9599215.1"/>
    <property type="molecule type" value="Genomic_DNA"/>
</dbReference>
<proteinExistence type="inferred from homology"/>
<evidence type="ECO:0008006" key="6">
    <source>
        <dbReference type="Google" id="ProtNLM"/>
    </source>
</evidence>
<dbReference type="PANTHER" id="PTHR47938:SF35">
    <property type="entry name" value="PENTATRICOPEPTIDE REPEAT-CONTAINING PROTEIN 4, MITOCHONDRIAL-RELATED"/>
    <property type="match status" value="1"/>
</dbReference>
<dbReference type="GO" id="GO:0003729">
    <property type="term" value="F:mRNA binding"/>
    <property type="evidence" value="ECO:0007669"/>
    <property type="project" value="TreeGrafter"/>
</dbReference>
<dbReference type="NCBIfam" id="TIGR00756">
    <property type="entry name" value="PPR"/>
    <property type="match status" value="4"/>
</dbReference>
<sequence length="488" mass="55063">MALFRISSERKLVSTSTITALSSIPSLLSLFRSKTTTTSVKWNRSAFLRKAAAEKKSRASPSDDEEVINSICTNGRTKEALHLVEEISQSIKNPTLFTYTSLFHSLCISRRWKKLFAESLDLEILPDPPKLCDALIDSLCREGMIPEASGVFDLMIERGFRPTEAAFHLLMRGFCLNGLVKKAKSVFNLMVAKYHKPTALTYRILIDGYFRDGRLDKAVLLFKKIRSEGLTPDTPTYTTLMRSVIRNSEAFSKDLKIPSLSKHCKLVLDQSTTNRVEEAAKELLIFMQANGLEWMFDEAWDMFQKMEEKGLHPNLVTYGLTICGCVMKGEMSAGPRNLVKMMEENGITLDHSTLEVLLNDCLYHQATINKTIQLISHEMGDFSADEECSLKMAALLDQTASHGSMLAEVGRKHNVSMQLSSDFKNFPFPRIFISTTFKIGLLFNATGVVSSPQMGGFVILLEVWFYEYFRAANSILTKYTDERPRLRA</sequence>
<evidence type="ECO:0000313" key="5">
    <source>
        <dbReference type="Proteomes" id="UP000631114"/>
    </source>
</evidence>